<protein>
    <submittedName>
        <fullName evidence="1">Endonuclease/exonuclease/phosphatase superfamily</fullName>
    </submittedName>
</protein>
<comment type="caution">
    <text evidence="1">The sequence shown here is derived from an EMBL/GenBank/DDBJ whole genome shotgun (WGS) entry which is preliminary data.</text>
</comment>
<reference evidence="1" key="1">
    <citation type="submission" date="2022-04" db="EMBL/GenBank/DDBJ databases">
        <title>Chromosome-scale genome assembly of Holotrichia oblita Faldermann.</title>
        <authorList>
            <person name="Rongchong L."/>
        </authorList>
    </citation>
    <scope>NUCLEOTIDE SEQUENCE</scope>
    <source>
        <strain evidence="1">81SQS9</strain>
    </source>
</reference>
<keyword evidence="2" id="KW-1185">Reference proteome</keyword>
<dbReference type="Proteomes" id="UP001056778">
    <property type="component" value="Chromosome 1"/>
</dbReference>
<gene>
    <name evidence="1" type="ORF">MML48_1g01259</name>
</gene>
<evidence type="ECO:0000313" key="1">
    <source>
        <dbReference type="EMBL" id="KAI4469895.1"/>
    </source>
</evidence>
<keyword evidence="1" id="KW-0255">Endonuclease</keyword>
<proteinExistence type="predicted"/>
<keyword evidence="1" id="KW-0540">Nuclease</keyword>
<sequence length="128" mass="14460">MYLWISVVLNDQVFGVGVVSRPLQMNYNFFINELETSLSVIYPEVDYVIRLGDFNIDLLVYDILVAESLVDMLSSFGLTQIVDAPARITLTSAKLIDLIFISDKEILSDEGTLPVHDFSDHDLTFPLK</sequence>
<name>A0ACB9TST6_HOLOL</name>
<accession>A0ACB9TST6</accession>
<dbReference type="EMBL" id="CM043015">
    <property type="protein sequence ID" value="KAI4469895.1"/>
    <property type="molecule type" value="Genomic_DNA"/>
</dbReference>
<keyword evidence="1" id="KW-0378">Hydrolase</keyword>
<organism evidence="1 2">
    <name type="scientific">Holotrichia oblita</name>
    <name type="common">Chafer beetle</name>
    <dbReference type="NCBI Taxonomy" id="644536"/>
    <lineage>
        <taxon>Eukaryota</taxon>
        <taxon>Metazoa</taxon>
        <taxon>Ecdysozoa</taxon>
        <taxon>Arthropoda</taxon>
        <taxon>Hexapoda</taxon>
        <taxon>Insecta</taxon>
        <taxon>Pterygota</taxon>
        <taxon>Neoptera</taxon>
        <taxon>Endopterygota</taxon>
        <taxon>Coleoptera</taxon>
        <taxon>Polyphaga</taxon>
        <taxon>Scarabaeiformia</taxon>
        <taxon>Scarabaeidae</taxon>
        <taxon>Melolonthinae</taxon>
        <taxon>Holotrichia</taxon>
    </lineage>
</organism>
<evidence type="ECO:0000313" key="2">
    <source>
        <dbReference type="Proteomes" id="UP001056778"/>
    </source>
</evidence>